<comment type="caution">
    <text evidence="1">The sequence shown here is derived from an EMBL/GenBank/DDBJ whole genome shotgun (WGS) entry which is preliminary data.</text>
</comment>
<keyword evidence="2" id="KW-1185">Reference proteome</keyword>
<dbReference type="EMBL" id="LRBP01000039">
    <property type="protein sequence ID" value="OII70772.1"/>
    <property type="molecule type" value="Genomic_DNA"/>
</dbReference>
<dbReference type="OrthoDB" id="341981at2759"/>
<dbReference type="Proteomes" id="UP000186176">
    <property type="component" value="Unassembled WGS sequence"/>
</dbReference>
<dbReference type="GeneID" id="39977708"/>
<protein>
    <submittedName>
        <fullName evidence="1">Uncharacterized protein</fullName>
    </submittedName>
</protein>
<gene>
    <name evidence="1" type="ORF">cubi_00917</name>
</gene>
<sequence length="173" mass="20660">MKRIYEPEYIKILRKSQFRGKDQLINFDRNKSFYSKGITDVAFEKIDKAFIVINEFIDKIYNKLEMISIDNKKKVNLNVGEIHTIQIYPKEPINNYSDIKKENYSNSTQINFQNFDLLNDKLASLLFNKVNSSNKHYQYSFQKKNYGLTHNETIQFKKSITNLINQINRDFSY</sequence>
<organism evidence="1 2">
    <name type="scientific">Cryptosporidium ubiquitum</name>
    <dbReference type="NCBI Taxonomy" id="857276"/>
    <lineage>
        <taxon>Eukaryota</taxon>
        <taxon>Sar</taxon>
        <taxon>Alveolata</taxon>
        <taxon>Apicomplexa</taxon>
        <taxon>Conoidasida</taxon>
        <taxon>Coccidia</taxon>
        <taxon>Eucoccidiorida</taxon>
        <taxon>Eimeriorina</taxon>
        <taxon>Cryptosporidiidae</taxon>
        <taxon>Cryptosporidium</taxon>
    </lineage>
</organism>
<accession>A0A1J4MCN4</accession>
<reference evidence="1 2" key="1">
    <citation type="submission" date="2016-10" db="EMBL/GenBank/DDBJ databases">
        <title>Reductive evolution of mitochondrial metabolism and differential evolution of invasion-related proteins in Cryptosporidium.</title>
        <authorList>
            <person name="Liu S."/>
            <person name="Roellig D.M."/>
            <person name="Guo Y."/>
            <person name="Li N."/>
            <person name="Frace M.A."/>
            <person name="Tang K."/>
            <person name="Zhang L."/>
            <person name="Feng Y."/>
            <person name="Xiao L."/>
        </authorList>
    </citation>
    <scope>NUCLEOTIDE SEQUENCE [LARGE SCALE GENOMIC DNA]</scope>
    <source>
        <strain evidence="1">39726</strain>
    </source>
</reference>
<proteinExistence type="predicted"/>
<evidence type="ECO:0000313" key="1">
    <source>
        <dbReference type="EMBL" id="OII70772.1"/>
    </source>
</evidence>
<name>A0A1J4MCN4_9CRYT</name>
<evidence type="ECO:0000313" key="2">
    <source>
        <dbReference type="Proteomes" id="UP000186176"/>
    </source>
</evidence>
<dbReference type="RefSeq" id="XP_028872880.1">
    <property type="nucleotide sequence ID" value="XM_029017929.1"/>
</dbReference>
<dbReference type="AlphaFoldDB" id="A0A1J4MCN4"/>
<dbReference type="VEuPathDB" id="CryptoDB:cubi_00917"/>